<organism evidence="1 2">
    <name type="scientific">Candidatus Scatenecus faecavium</name>
    <dbReference type="NCBI Taxonomy" id="2840915"/>
    <lineage>
        <taxon>Bacteria</taxon>
        <taxon>Candidatus Scatenecus</taxon>
    </lineage>
</organism>
<reference evidence="1" key="1">
    <citation type="submission" date="2020-10" db="EMBL/GenBank/DDBJ databases">
        <authorList>
            <person name="Gilroy R."/>
        </authorList>
    </citation>
    <scope>NUCLEOTIDE SEQUENCE</scope>
    <source>
        <strain evidence="1">CHK152-2994</strain>
    </source>
</reference>
<evidence type="ECO:0000313" key="1">
    <source>
        <dbReference type="EMBL" id="HIS83863.1"/>
    </source>
</evidence>
<dbReference type="EMBL" id="DVJO01000213">
    <property type="protein sequence ID" value="HIS83863.1"/>
    <property type="molecule type" value="Genomic_DNA"/>
</dbReference>
<name>A0A9D1FXQ0_9BACT</name>
<protein>
    <submittedName>
        <fullName evidence="1">Uncharacterized protein</fullName>
    </submittedName>
</protein>
<proteinExistence type="predicted"/>
<comment type="caution">
    <text evidence="1">The sequence shown here is derived from an EMBL/GenBank/DDBJ whole genome shotgun (WGS) entry which is preliminary data.</text>
</comment>
<reference evidence="1" key="2">
    <citation type="journal article" date="2021" name="PeerJ">
        <title>Extensive microbial diversity within the chicken gut microbiome revealed by metagenomics and culture.</title>
        <authorList>
            <person name="Gilroy R."/>
            <person name="Ravi A."/>
            <person name="Getino M."/>
            <person name="Pursley I."/>
            <person name="Horton D.L."/>
            <person name="Alikhan N.F."/>
            <person name="Baker D."/>
            <person name="Gharbi K."/>
            <person name="Hall N."/>
            <person name="Watson M."/>
            <person name="Adriaenssens E.M."/>
            <person name="Foster-Nyarko E."/>
            <person name="Jarju S."/>
            <person name="Secka A."/>
            <person name="Antonio M."/>
            <person name="Oren A."/>
            <person name="Chaudhuri R.R."/>
            <person name="La Ragione R."/>
            <person name="Hildebrand F."/>
            <person name="Pallen M.J."/>
        </authorList>
    </citation>
    <scope>NUCLEOTIDE SEQUENCE</scope>
    <source>
        <strain evidence="1">CHK152-2994</strain>
    </source>
</reference>
<evidence type="ECO:0000313" key="2">
    <source>
        <dbReference type="Proteomes" id="UP000824139"/>
    </source>
</evidence>
<sequence>MADLNKESNDGKIILSERYETYEPKSGEYWYSIVSAKYGADSDEAKEIVKDLKEFNGINTFSLIVQPDIMKLPQTITLGAKEFKLDFEKKVDIRSFRLSAT</sequence>
<dbReference type="Proteomes" id="UP000824139">
    <property type="component" value="Unassembled WGS sequence"/>
</dbReference>
<accession>A0A9D1FXQ0</accession>
<gene>
    <name evidence="1" type="ORF">IAD41_09700</name>
</gene>
<dbReference type="AlphaFoldDB" id="A0A9D1FXQ0"/>